<sequence>MEQEGFPPTDYSILKGEKHSFTLWNEQMKKKRTEKKRKRLITSCAAILTF</sequence>
<reference evidence="1" key="2">
    <citation type="journal article" date="2015" name="Data Brief">
        <title>Shoot transcriptome of the giant reed, Arundo donax.</title>
        <authorList>
            <person name="Barrero R.A."/>
            <person name="Guerrero F.D."/>
            <person name="Moolhuijzen P."/>
            <person name="Goolsby J.A."/>
            <person name="Tidwell J."/>
            <person name="Bellgard S.E."/>
            <person name="Bellgard M.I."/>
        </authorList>
    </citation>
    <scope>NUCLEOTIDE SEQUENCE</scope>
    <source>
        <tissue evidence="1">Shoot tissue taken approximately 20 cm above the soil surface</tissue>
    </source>
</reference>
<accession>A0A0A9AHS4</accession>
<protein>
    <submittedName>
        <fullName evidence="1">Uncharacterized protein</fullName>
    </submittedName>
</protein>
<evidence type="ECO:0000313" key="1">
    <source>
        <dbReference type="EMBL" id="JAD46612.1"/>
    </source>
</evidence>
<organism evidence="1">
    <name type="scientific">Arundo donax</name>
    <name type="common">Giant reed</name>
    <name type="synonym">Donax arundinaceus</name>
    <dbReference type="NCBI Taxonomy" id="35708"/>
    <lineage>
        <taxon>Eukaryota</taxon>
        <taxon>Viridiplantae</taxon>
        <taxon>Streptophyta</taxon>
        <taxon>Embryophyta</taxon>
        <taxon>Tracheophyta</taxon>
        <taxon>Spermatophyta</taxon>
        <taxon>Magnoliopsida</taxon>
        <taxon>Liliopsida</taxon>
        <taxon>Poales</taxon>
        <taxon>Poaceae</taxon>
        <taxon>PACMAD clade</taxon>
        <taxon>Arundinoideae</taxon>
        <taxon>Arundineae</taxon>
        <taxon>Arundo</taxon>
    </lineage>
</organism>
<dbReference type="EMBL" id="GBRH01251283">
    <property type="protein sequence ID" value="JAD46612.1"/>
    <property type="molecule type" value="Transcribed_RNA"/>
</dbReference>
<name>A0A0A9AHS4_ARUDO</name>
<reference evidence="1" key="1">
    <citation type="submission" date="2014-09" db="EMBL/GenBank/DDBJ databases">
        <authorList>
            <person name="Magalhaes I.L.F."/>
            <person name="Oliveira U."/>
            <person name="Santos F.R."/>
            <person name="Vidigal T.H.D.A."/>
            <person name="Brescovit A.D."/>
            <person name="Santos A.J."/>
        </authorList>
    </citation>
    <scope>NUCLEOTIDE SEQUENCE</scope>
    <source>
        <tissue evidence="1">Shoot tissue taken approximately 20 cm above the soil surface</tissue>
    </source>
</reference>
<dbReference type="AlphaFoldDB" id="A0A0A9AHS4"/>
<proteinExistence type="predicted"/>